<organism evidence="6">
    <name type="scientific">Bodo saltans virus</name>
    <dbReference type="NCBI Taxonomy" id="2024608"/>
    <lineage>
        <taxon>Viruses</taxon>
        <taxon>Varidnaviria</taxon>
        <taxon>Bamfordvirae</taxon>
        <taxon>Nucleocytoviricota</taxon>
        <taxon>Megaviricetes</taxon>
        <taxon>Imitervirales</taxon>
        <taxon>Mimiviridae</taxon>
        <taxon>Klosneuvirinae</taxon>
        <taxon>Theiavirus</taxon>
        <taxon>Theiavirus salishense</taxon>
    </lineage>
</organism>
<dbReference type="InterPro" id="IPR013346">
    <property type="entry name" value="NrdE_NrdA_C"/>
</dbReference>
<comment type="function">
    <text evidence="3">Provides the precursors necessary for DNA synthesis. Catalyzes the biosynthesis of deoxyribonucleotides from the corresponding ribonucleotides.</text>
</comment>
<evidence type="ECO:0000313" key="6">
    <source>
        <dbReference type="EMBL" id="ATZ80982.1"/>
    </source>
</evidence>
<dbReference type="EC" id="1.17.4.1" evidence="3"/>
<dbReference type="SUPFAM" id="SSF48168">
    <property type="entry name" value="R1 subunit of ribonucleotide reductase, N-terminal domain"/>
    <property type="match status" value="1"/>
</dbReference>
<dbReference type="PRINTS" id="PR01183">
    <property type="entry name" value="RIBORDTASEM1"/>
</dbReference>
<dbReference type="EMBL" id="MF782455">
    <property type="protein sequence ID" value="ATZ80982.1"/>
    <property type="molecule type" value="Genomic_DNA"/>
</dbReference>
<dbReference type="GO" id="GO:0005524">
    <property type="term" value="F:ATP binding"/>
    <property type="evidence" value="ECO:0007669"/>
    <property type="project" value="InterPro"/>
</dbReference>
<evidence type="ECO:0000259" key="5">
    <source>
        <dbReference type="Pfam" id="PF02867"/>
    </source>
</evidence>
<comment type="similarity">
    <text evidence="1 3">Belongs to the ribonucleoside diphosphate reductase large chain family.</text>
</comment>
<evidence type="ECO:0000256" key="1">
    <source>
        <dbReference type="ARBA" id="ARBA00010406"/>
    </source>
</evidence>
<keyword evidence="7" id="KW-1185">Reference proteome</keyword>
<dbReference type="Pfam" id="PF00317">
    <property type="entry name" value="Ribonuc_red_lgN"/>
    <property type="match status" value="1"/>
</dbReference>
<dbReference type="UniPathway" id="UPA00326"/>
<evidence type="ECO:0000256" key="3">
    <source>
        <dbReference type="RuleBase" id="RU003410"/>
    </source>
</evidence>
<dbReference type="Gene3D" id="3.20.70.20">
    <property type="match status" value="1"/>
</dbReference>
<dbReference type="NCBIfam" id="TIGR02506">
    <property type="entry name" value="NrdE_NrdA"/>
    <property type="match status" value="1"/>
</dbReference>
<gene>
    <name evidence="6" type="ORF">BMW23_0937</name>
</gene>
<dbReference type="SUPFAM" id="SSF51998">
    <property type="entry name" value="PFL-like glycyl radical enzymes"/>
    <property type="match status" value="1"/>
</dbReference>
<proteinExistence type="inferred from homology"/>
<dbReference type="GO" id="GO:0004748">
    <property type="term" value="F:ribonucleoside-diphosphate reductase activity, thioredoxin disulfide as acceptor"/>
    <property type="evidence" value="ECO:0007669"/>
    <property type="project" value="UniProtKB-EC"/>
</dbReference>
<dbReference type="Proteomes" id="UP000240325">
    <property type="component" value="Segment"/>
</dbReference>
<dbReference type="InterPro" id="IPR008926">
    <property type="entry name" value="RNR_R1-su_N"/>
</dbReference>
<feature type="domain" description="Ribonucleotide reductase large subunit N-terminal" evidence="4">
    <location>
        <begin position="146"/>
        <end position="220"/>
    </location>
</feature>
<dbReference type="InterPro" id="IPR039718">
    <property type="entry name" value="Rrm1"/>
</dbReference>
<dbReference type="PANTHER" id="PTHR11573">
    <property type="entry name" value="RIBONUCLEOSIDE-DIPHOSPHATE REDUCTASE LARGE CHAIN"/>
    <property type="match status" value="1"/>
</dbReference>
<evidence type="ECO:0000256" key="2">
    <source>
        <dbReference type="ARBA" id="ARBA00023002"/>
    </source>
</evidence>
<feature type="domain" description="Ribonucleotide reductase large subunit C-terminal" evidence="5">
    <location>
        <begin position="224"/>
        <end position="752"/>
    </location>
</feature>
<dbReference type="CDD" id="cd01679">
    <property type="entry name" value="RNR_I"/>
    <property type="match status" value="1"/>
</dbReference>
<dbReference type="GO" id="GO:0009263">
    <property type="term" value="P:deoxyribonucleotide biosynthetic process"/>
    <property type="evidence" value="ECO:0007669"/>
    <property type="project" value="UniProtKB-KW"/>
</dbReference>
<evidence type="ECO:0000259" key="4">
    <source>
        <dbReference type="Pfam" id="PF00317"/>
    </source>
</evidence>
<keyword evidence="2 3" id="KW-0560">Oxidoreductase</keyword>
<comment type="catalytic activity">
    <reaction evidence="3">
        <text>a 2'-deoxyribonucleoside 5'-diphosphate + [thioredoxin]-disulfide + H2O = a ribonucleoside 5'-diphosphate + [thioredoxin]-dithiol</text>
        <dbReference type="Rhea" id="RHEA:23252"/>
        <dbReference type="Rhea" id="RHEA-COMP:10698"/>
        <dbReference type="Rhea" id="RHEA-COMP:10700"/>
        <dbReference type="ChEBI" id="CHEBI:15377"/>
        <dbReference type="ChEBI" id="CHEBI:29950"/>
        <dbReference type="ChEBI" id="CHEBI:50058"/>
        <dbReference type="ChEBI" id="CHEBI:57930"/>
        <dbReference type="ChEBI" id="CHEBI:73316"/>
        <dbReference type="EC" id="1.17.4.1"/>
    </reaction>
</comment>
<sequence>MKIENVQVKINNMVTKTNDYIIHFLSRIIEERKINTKNIDIPTLINEICNRLPNEILEIELLDFLMDYIVSKSSVHPDYGKLASAIATYKLHYLTSDNMLDVATILYNYMDINNSHSPIISEKLYILVQQNIDKISDIIDYNRDYDIDYFGTKTLERSYLLKIHTDKRTFIIERPQHLFMRIALGIHKEDWDAVVETYDNLSKRYFTHATPTLFNVGTNHNQSASCFLMNIDDSMDSILEQIKQMGNISKWAGGIGVHMSKIRAKGSLIRGTNGKSEGIIPLCNVINKLSRYVNQGGKRGGAISVFLEVFHADIFEFCELRKQNSGNEDNRARDLFLALWVCDLFMKRVKEDGVWSLMCPDECPGLTTVYGDEFEELYMRYENEKRYKKQIKARKLWKHIIECQMETGLPYMTYKDNANRKSNQKNLGTLTGSNLCSEIVEYCDSGETAVCNLCSLCLPRYIVYENNVPKFDFDKLKEVARMIVRNLNKVIDDNFYPSENAKTSNFRHRPIGIGVQGLADVYNLFECGFESEKACDLNKRIFETIYYASLDESKELAKKHGHYSSFVGSPFSNGILQYHMCGMKNEELLTQENDWNMLINDIKKYGTRNSLITTLMPTAGTSQIMKCSECFEPHMSNIFVRTTMAGEFVIVNENLVKMLTKHSLWNDDMRKLLILNNGSIQKINSIPQYIKNIFKTAFEISLKNIISQAADRSPFVDQSQSMNLFMATPNFKVLTSAHFYSWERGLKTGMYYLRTMPATNPLSFGIDIAEMEKINKKNEVKNDDDELPSCRREKGCIVCGS</sequence>
<dbReference type="InterPro" id="IPR000788">
    <property type="entry name" value="RNR_lg_C"/>
</dbReference>
<accession>A0A2H4UVN3</accession>
<keyword evidence="3" id="KW-0215">Deoxyribonucleotide synthesis</keyword>
<dbReference type="InterPro" id="IPR013509">
    <property type="entry name" value="RNR_lsu_N"/>
</dbReference>
<protein>
    <recommendedName>
        <fullName evidence="3">Ribonucleoside-diphosphate reductase</fullName>
        <ecNumber evidence="3">1.17.4.1</ecNumber>
    </recommendedName>
</protein>
<evidence type="ECO:0000313" key="7">
    <source>
        <dbReference type="Proteomes" id="UP000240325"/>
    </source>
</evidence>
<dbReference type="PANTHER" id="PTHR11573:SF6">
    <property type="entry name" value="RIBONUCLEOSIDE-DIPHOSPHATE REDUCTASE LARGE SUBUNIT"/>
    <property type="match status" value="1"/>
</dbReference>
<name>A0A2H4UVN3_9VIRU</name>
<dbReference type="Pfam" id="PF02867">
    <property type="entry name" value="Ribonuc_red_lgC"/>
    <property type="match status" value="1"/>
</dbReference>
<reference evidence="6" key="1">
    <citation type="journal article" date="2017" name="Elife">
        <title>The kinetoplastid-infecting Bodo saltans virus (BsV), a window into the most abundant giant viruses in the sea.</title>
        <authorList>
            <person name="Deeg C.M."/>
            <person name="Chow C.-E.T."/>
            <person name="Suttle C.A."/>
        </authorList>
    </citation>
    <scope>NUCLEOTIDE SEQUENCE</scope>
    <source>
        <strain evidence="6">NG1</strain>
    </source>
</reference>